<feature type="region of interest" description="Disordered" evidence="1">
    <location>
        <begin position="1"/>
        <end position="29"/>
    </location>
</feature>
<dbReference type="AlphaFoldDB" id="A0A1J5RXT1"/>
<organism evidence="2">
    <name type="scientific">mine drainage metagenome</name>
    <dbReference type="NCBI Taxonomy" id="410659"/>
    <lineage>
        <taxon>unclassified sequences</taxon>
        <taxon>metagenomes</taxon>
        <taxon>ecological metagenomes</taxon>
    </lineage>
</organism>
<evidence type="ECO:0000313" key="2">
    <source>
        <dbReference type="EMBL" id="OIQ96775.1"/>
    </source>
</evidence>
<comment type="caution">
    <text evidence="2">The sequence shown here is derived from an EMBL/GenBank/DDBJ whole genome shotgun (WGS) entry which is preliminary data.</text>
</comment>
<accession>A0A1J5RXT1</accession>
<evidence type="ECO:0000256" key="1">
    <source>
        <dbReference type="SAM" id="MobiDB-lite"/>
    </source>
</evidence>
<sequence>MLAEQSMAPPKSAGPAFKPAARAGSGGPAILLPPELLMDEVRPQLIDVVRQLEESPGAR</sequence>
<gene>
    <name evidence="2" type="ORF">GALL_212370</name>
</gene>
<dbReference type="EMBL" id="MLJW01000143">
    <property type="protein sequence ID" value="OIQ96775.1"/>
    <property type="molecule type" value="Genomic_DNA"/>
</dbReference>
<name>A0A1J5RXT1_9ZZZZ</name>
<reference evidence="2" key="1">
    <citation type="submission" date="2016-10" db="EMBL/GenBank/DDBJ databases">
        <title>Sequence of Gallionella enrichment culture.</title>
        <authorList>
            <person name="Poehlein A."/>
            <person name="Muehling M."/>
            <person name="Daniel R."/>
        </authorList>
    </citation>
    <scope>NUCLEOTIDE SEQUENCE</scope>
</reference>
<proteinExistence type="predicted"/>
<protein>
    <submittedName>
        <fullName evidence="2">Uncharacterized protein</fullName>
    </submittedName>
</protein>